<dbReference type="InterPro" id="IPR013083">
    <property type="entry name" value="Znf_RING/FYVE/PHD"/>
</dbReference>
<comment type="caution">
    <text evidence="8">The sequence shown here is derived from an EMBL/GenBank/DDBJ whole genome shotgun (WGS) entry which is preliminary data.</text>
</comment>
<evidence type="ECO:0000256" key="1">
    <source>
        <dbReference type="ARBA" id="ARBA00022723"/>
    </source>
</evidence>
<dbReference type="PANTHER" id="PTHR25462:SF305">
    <property type="entry name" value="RING-TYPE DOMAIN-CONTAINING PROTEIN"/>
    <property type="match status" value="1"/>
</dbReference>
<feature type="compositionally biased region" description="Polar residues" evidence="5">
    <location>
        <begin position="1678"/>
        <end position="1714"/>
    </location>
</feature>
<dbReference type="PROSITE" id="PS50119">
    <property type="entry name" value="ZF_BBOX"/>
    <property type="match status" value="2"/>
</dbReference>
<feature type="compositionally biased region" description="Polar residues" evidence="5">
    <location>
        <begin position="689"/>
        <end position="699"/>
    </location>
</feature>
<dbReference type="CDD" id="cd19756">
    <property type="entry name" value="Bbox2"/>
    <property type="match status" value="1"/>
</dbReference>
<feature type="region of interest" description="Disordered" evidence="5">
    <location>
        <begin position="1523"/>
        <end position="1561"/>
    </location>
</feature>
<feature type="domain" description="B box-type" evidence="7">
    <location>
        <begin position="155"/>
        <end position="196"/>
    </location>
</feature>
<feature type="compositionally biased region" description="Polar residues" evidence="5">
    <location>
        <begin position="852"/>
        <end position="870"/>
    </location>
</feature>
<feature type="region of interest" description="Disordered" evidence="5">
    <location>
        <begin position="1678"/>
        <end position="2051"/>
    </location>
</feature>
<feature type="compositionally biased region" description="Polar residues" evidence="5">
    <location>
        <begin position="940"/>
        <end position="951"/>
    </location>
</feature>
<feature type="compositionally biased region" description="Polar residues" evidence="5">
    <location>
        <begin position="1724"/>
        <end position="1749"/>
    </location>
</feature>
<dbReference type="InterPro" id="IPR027370">
    <property type="entry name" value="Znf-RING_euk"/>
</dbReference>
<dbReference type="SUPFAM" id="SSF57850">
    <property type="entry name" value="RING/U-box"/>
    <property type="match status" value="1"/>
</dbReference>
<sequence>MATGAKLMKEISDQFLICKICLEPFKEPKTLSCLHTFCCACVQQQYDTESNRPTRYTLYTRNVTCPLCRKKTDLPTGGVRRLPDNFLVSNLTDVLAKRCVSKVPPCEICHTVRARSNDACSKCLDCDKLLCRACVELHSTTKVTQGHSLIDLEGQKDIECKVHPEETVRFYCEKCETCICVVCTFQEHKDHDVCSFNDGFAKHKVVLEGLLDKSKDRLTGMASRLKVIEKYEKLSKELKERIRDLAISYTSQVRASEKELIKRVDEALGGEVSSLAENKTWLQENFDSLQSAHNLTEIVMKDKGVEMLLLKKEIQGKIDVLLEGALPPEPPDLGQLDLRFVPGEVRLGDVYVPGKDEEEVRELDGEKIMTNGIPRGRLDSGVSSSKVNGEVGIESCKACKDCAERKRKEEEDRVRGIKDGVREKKTATKYIQTKPQESVSLPEGGMGRNGLFTTSASQVSIPPSGSSLSHSPMQTTTSTTTTTVSSRDAATDSNRVMHVQQNENRARGTMTDRQDVRTLKIQTEESCLRDTHLGNAAATGGTYPNTGAAIAKAFLRHKHTDDDVVVTPRQYQAVVKETKNAEVATDISLGLSGGLSESVAALCRAEGGAGGGGTRPDLLAQTAEAPSSLTASSSSSPWIRSRKVQTEISALEETPGSEGGRLLTDEEMNKSLFGSATARTPPVVRSDRANTPTPVSSPLLQRPRAAHAARPATCDAGVMTSFKVKIVQDMVDKETSSEPVSSRGVGVMTSQETRTVYIQTKGPRVTSTATGTDYEGQMTKSTSTLHVTSADAETAMPQVTHETRTTWTEAVVTSERATCTACVPTSNAATLTAQVKTGDFCVQMKPIGVPASTSTTPPRVNHHQSQTYPNLCTRGTMPDPKILRASKTMSFDHSTSPTPPRSLKDFSASTTSAVASVPVGPVVAAPCKVAAVSRSDKATETTPARSVTRASGPNAKMLGSTTTGTDPVQLTQVVDRETCTPTVKTVDEWTHTPQPQMINTGVTPPRPAYLEVGVATTPITLMDQGTYTEVKTMRESGTETYLVVCDSETLTEKTTLCDAQTEAEPSKETVGTGMEEMEFDEGGCMTEEGPPLSPSSKDSESQCQSPEVVSKESNTTRFRRKGKEVQTNFSYVECMLCQHPEKIEQMKASKTFTDTSTDPTPPDTHDVGTMALSCLASPPGLANTGIQTSEVSLYDRGVATSFEFDEDYVPPPRPFLGLESQDAATSTESLPYIGLLSEIDVDELIVFPEAHFELVDYDYEPVPMVDDETWMETLDYAEVGTQTLLAASECAGGCAEQALPLVRPEDDCSKSLVSIGVNTVPKVTFEKETCTPMRHLFSKGTMTFYVAKMDKATSTISNTRALTDGGGGRVVREARPRSVHNKVTMTSRTEQKDMAVETDSTVIDGRITQCISKLRNVSERLNSPTARKNLDGEVFFGQSFQAGKLQKDTGLLSSTASDSPKLSGSPKLPSNNVNVIRVSPPKDRAAEEEQRQLQLKNLLVETDAVLRSKDLSPVRKAQPITTLKPRTPVTPGEVGGYASNSLPRQHSLDRQNKVKMGSQATPASRLPLLRYNSAPGRIATVPAQTLLFKTGQVSPRTSPSRIPVSQAKGPTPVMSTSTASSDSGPDSDTFSTSSSQKVQQRPSLPSISETRTPSSCSDSSFISLESADASSLSLNPASVMTSSHSRTPSNVTSVSDTASDVTQTRNSTAETVSTDLGEGEDDNSSVSSASTTLAIPSPQGNESPRSSSPAKKEKKEKKGFMQRLLSGGKKKQKDSGDKESAAKPTAGDSAQKQTQKLQTPPPPSPKVQPKQAKPPTAQGQGAKPKQPQKSSAASSSSSQAAAKPPPPVSSPASSRPASSDSTKSGTSSTTASTASGTAAASSVPPMAPHHYPPLPEPAPPRRPQPFVIIQHRVMSIQQDNVETLKEKKEREKEREEKREERKEEKKAAIEDKKQAEKEKEEKEKGKGNWSVETRSRAREREKAKEKLKSLCKEKVATSKPEFKAKDTKVLDRGRGAKIVKKVEKTKDLKAESSKDKDKKDGRKPSDGIRSQ</sequence>
<dbReference type="SMART" id="SM00336">
    <property type="entry name" value="BBOX"/>
    <property type="match status" value="2"/>
</dbReference>
<evidence type="ECO:0000256" key="4">
    <source>
        <dbReference type="PROSITE-ProRule" id="PRU00024"/>
    </source>
</evidence>
<feature type="compositionally biased region" description="Low complexity" evidence="5">
    <location>
        <begin position="1807"/>
        <end position="1842"/>
    </location>
</feature>
<evidence type="ECO:0000256" key="5">
    <source>
        <dbReference type="SAM" id="MobiDB-lite"/>
    </source>
</evidence>
<feature type="compositionally biased region" description="Basic and acidic residues" evidence="5">
    <location>
        <begin position="1973"/>
        <end position="2051"/>
    </location>
</feature>
<dbReference type="Gene3D" id="3.30.40.10">
    <property type="entry name" value="Zinc/RING finger domain, C3HC4 (zinc finger)"/>
    <property type="match status" value="1"/>
</dbReference>
<gene>
    <name evidence="8" type="ORF">V1264_015454</name>
</gene>
<keyword evidence="9" id="KW-1185">Reference proteome</keyword>
<dbReference type="Proteomes" id="UP001374579">
    <property type="component" value="Unassembled WGS sequence"/>
</dbReference>
<feature type="compositionally biased region" description="Low complexity" evidence="5">
    <location>
        <begin position="455"/>
        <end position="486"/>
    </location>
</feature>
<feature type="region of interest" description="Disordered" evidence="5">
    <location>
        <begin position="675"/>
        <end position="704"/>
    </location>
</feature>
<dbReference type="CDD" id="cd19757">
    <property type="entry name" value="Bbox1"/>
    <property type="match status" value="1"/>
</dbReference>
<evidence type="ECO:0000259" key="7">
    <source>
        <dbReference type="PROSITE" id="PS50119"/>
    </source>
</evidence>
<feature type="compositionally biased region" description="Basic and acidic residues" evidence="5">
    <location>
        <begin position="1922"/>
        <end position="1966"/>
    </location>
</feature>
<dbReference type="InterPro" id="IPR000315">
    <property type="entry name" value="Znf_B-box"/>
</dbReference>
<evidence type="ECO:0000256" key="2">
    <source>
        <dbReference type="ARBA" id="ARBA00022771"/>
    </source>
</evidence>
<keyword evidence="3" id="KW-0862">Zinc</keyword>
<dbReference type="EMBL" id="JBAMIC010000004">
    <property type="protein sequence ID" value="KAK7107551.1"/>
    <property type="molecule type" value="Genomic_DNA"/>
</dbReference>
<feature type="compositionally biased region" description="Low complexity" evidence="5">
    <location>
        <begin position="1457"/>
        <end position="1470"/>
    </location>
</feature>
<dbReference type="InterPro" id="IPR017907">
    <property type="entry name" value="Znf_RING_CS"/>
</dbReference>
<feature type="compositionally biased region" description="Pro residues" evidence="5">
    <location>
        <begin position="1885"/>
        <end position="1903"/>
    </location>
</feature>
<evidence type="ECO:0000259" key="6">
    <source>
        <dbReference type="PROSITE" id="PS50089"/>
    </source>
</evidence>
<feature type="region of interest" description="Disordered" evidence="5">
    <location>
        <begin position="1451"/>
        <end position="1475"/>
    </location>
</feature>
<dbReference type="InterPro" id="IPR001841">
    <property type="entry name" value="Znf_RING"/>
</dbReference>
<dbReference type="Gene3D" id="3.30.160.60">
    <property type="entry name" value="Classic Zinc Finger"/>
    <property type="match status" value="1"/>
</dbReference>
<feature type="region of interest" description="Disordered" evidence="5">
    <location>
        <begin position="852"/>
        <end position="875"/>
    </location>
</feature>
<feature type="domain" description="RING-type" evidence="6">
    <location>
        <begin position="18"/>
        <end position="69"/>
    </location>
</feature>
<dbReference type="SMART" id="SM00184">
    <property type="entry name" value="RING"/>
    <property type="match status" value="2"/>
</dbReference>
<dbReference type="Pfam" id="PF13445">
    <property type="entry name" value="zf-RING_UBOX"/>
    <property type="match status" value="1"/>
</dbReference>
<dbReference type="PANTHER" id="PTHR25462">
    <property type="entry name" value="BONUS, ISOFORM C-RELATED"/>
    <property type="match status" value="1"/>
</dbReference>
<feature type="compositionally biased region" description="Polar residues" evidence="5">
    <location>
        <begin position="1613"/>
        <end position="1660"/>
    </location>
</feature>
<evidence type="ECO:0000256" key="3">
    <source>
        <dbReference type="ARBA" id="ARBA00022833"/>
    </source>
</evidence>
<dbReference type="PROSITE" id="PS00518">
    <property type="entry name" value="ZF_RING_1"/>
    <property type="match status" value="1"/>
</dbReference>
<accession>A0AAN9GGS8</accession>
<feature type="compositionally biased region" description="Basic and acidic residues" evidence="5">
    <location>
        <begin position="1750"/>
        <end position="1759"/>
    </location>
</feature>
<organism evidence="8 9">
    <name type="scientific">Littorina saxatilis</name>
    <dbReference type="NCBI Taxonomy" id="31220"/>
    <lineage>
        <taxon>Eukaryota</taxon>
        <taxon>Metazoa</taxon>
        <taxon>Spiralia</taxon>
        <taxon>Lophotrochozoa</taxon>
        <taxon>Mollusca</taxon>
        <taxon>Gastropoda</taxon>
        <taxon>Caenogastropoda</taxon>
        <taxon>Littorinimorpha</taxon>
        <taxon>Littorinoidea</taxon>
        <taxon>Littorinidae</taxon>
        <taxon>Littorina</taxon>
    </lineage>
</organism>
<reference evidence="8 9" key="1">
    <citation type="submission" date="2024-02" db="EMBL/GenBank/DDBJ databases">
        <title>Chromosome-scale genome assembly of the rough periwinkle Littorina saxatilis.</title>
        <authorList>
            <person name="De Jode A."/>
            <person name="Faria R."/>
            <person name="Formenti G."/>
            <person name="Sims Y."/>
            <person name="Smith T.P."/>
            <person name="Tracey A."/>
            <person name="Wood J.M.D."/>
            <person name="Zagrodzka Z.B."/>
            <person name="Johannesson K."/>
            <person name="Butlin R.K."/>
            <person name="Leder E.H."/>
        </authorList>
    </citation>
    <scope>NUCLEOTIDE SEQUENCE [LARGE SCALE GENOMIC DNA]</scope>
    <source>
        <strain evidence="8">Snail1</strain>
        <tissue evidence="8">Muscle</tissue>
    </source>
</reference>
<dbReference type="Pfam" id="PF00643">
    <property type="entry name" value="zf-B_box"/>
    <property type="match status" value="1"/>
</dbReference>
<dbReference type="GO" id="GO:0061630">
    <property type="term" value="F:ubiquitin protein ligase activity"/>
    <property type="evidence" value="ECO:0007669"/>
    <property type="project" value="TreeGrafter"/>
</dbReference>
<keyword evidence="2 4" id="KW-0863">Zinc-finger</keyword>
<dbReference type="InterPro" id="IPR047153">
    <property type="entry name" value="TRIM45/56/19-like"/>
</dbReference>
<evidence type="ECO:0000313" key="8">
    <source>
        <dbReference type="EMBL" id="KAK7107551.1"/>
    </source>
</evidence>
<name>A0AAN9GGS8_9CAEN</name>
<feature type="region of interest" description="Disordered" evidence="5">
    <location>
        <begin position="453"/>
        <end position="491"/>
    </location>
</feature>
<feature type="region of interest" description="Disordered" evidence="5">
    <location>
        <begin position="935"/>
        <end position="965"/>
    </location>
</feature>
<dbReference type="SUPFAM" id="SSF57845">
    <property type="entry name" value="B-box zinc-binding domain"/>
    <property type="match status" value="1"/>
</dbReference>
<feature type="compositionally biased region" description="Polar residues" evidence="5">
    <location>
        <begin position="1101"/>
        <end position="1116"/>
    </location>
</feature>
<feature type="domain" description="B box-type" evidence="7">
    <location>
        <begin position="104"/>
        <end position="152"/>
    </location>
</feature>
<dbReference type="GO" id="GO:0005654">
    <property type="term" value="C:nucleoplasm"/>
    <property type="evidence" value="ECO:0007669"/>
    <property type="project" value="TreeGrafter"/>
</dbReference>
<evidence type="ECO:0000313" key="9">
    <source>
        <dbReference type="Proteomes" id="UP001374579"/>
    </source>
</evidence>
<feature type="region of interest" description="Disordered" evidence="5">
    <location>
        <begin position="1590"/>
        <end position="1660"/>
    </location>
</feature>
<feature type="compositionally biased region" description="Low complexity" evidence="5">
    <location>
        <begin position="1850"/>
        <end position="1884"/>
    </location>
</feature>
<feature type="region of interest" description="Disordered" evidence="5">
    <location>
        <begin position="1081"/>
        <end position="1121"/>
    </location>
</feature>
<protein>
    <submittedName>
        <fullName evidence="8">Uncharacterized protein</fullName>
    </submittedName>
</protein>
<proteinExistence type="predicted"/>
<dbReference type="PROSITE" id="PS50089">
    <property type="entry name" value="ZF_RING_2"/>
    <property type="match status" value="1"/>
</dbReference>
<dbReference type="GO" id="GO:0008270">
    <property type="term" value="F:zinc ion binding"/>
    <property type="evidence" value="ECO:0007669"/>
    <property type="project" value="UniProtKB-KW"/>
</dbReference>
<feature type="compositionally biased region" description="Polar residues" evidence="5">
    <location>
        <begin position="1591"/>
        <end position="1600"/>
    </location>
</feature>
<keyword evidence="1" id="KW-0479">Metal-binding</keyword>